<dbReference type="STRING" id="7739.C3ZFK3"/>
<feature type="disulfide bond" evidence="9">
    <location>
        <begin position="719"/>
        <end position="734"/>
    </location>
</feature>
<feature type="disulfide bond" evidence="9">
    <location>
        <begin position="510"/>
        <end position="525"/>
    </location>
</feature>
<feature type="disulfide bond" evidence="9">
    <location>
        <begin position="382"/>
        <end position="397"/>
    </location>
</feature>
<keyword evidence="7" id="KW-0675">Receptor</keyword>
<dbReference type="InterPro" id="IPR036055">
    <property type="entry name" value="LDL_receptor-like_sf"/>
</dbReference>
<dbReference type="Pfam" id="PF00057">
    <property type="entry name" value="Ldl_recept_a"/>
    <property type="match status" value="9"/>
</dbReference>
<evidence type="ECO:0000256" key="6">
    <source>
        <dbReference type="ARBA" id="ARBA00023157"/>
    </source>
</evidence>
<feature type="disulfide bond" evidence="9">
    <location>
        <begin position="423"/>
        <end position="438"/>
    </location>
</feature>
<dbReference type="eggNOG" id="KOG3627">
    <property type="taxonomic scope" value="Eukaryota"/>
</dbReference>
<dbReference type="PROSITE" id="PS50068">
    <property type="entry name" value="LDLRA_2"/>
    <property type="match status" value="12"/>
</dbReference>
<evidence type="ECO:0000313" key="10">
    <source>
        <dbReference type="EMBL" id="EEN48757.1"/>
    </source>
</evidence>
<dbReference type="eggNOG" id="KOG1215">
    <property type="taxonomic scope" value="Eukaryota"/>
</dbReference>
<organism>
    <name type="scientific">Branchiostoma floridae</name>
    <name type="common">Florida lancelet</name>
    <name type="synonym">Amphioxus</name>
    <dbReference type="NCBI Taxonomy" id="7739"/>
    <lineage>
        <taxon>Eukaryota</taxon>
        <taxon>Metazoa</taxon>
        <taxon>Chordata</taxon>
        <taxon>Cephalochordata</taxon>
        <taxon>Leptocardii</taxon>
        <taxon>Amphioxiformes</taxon>
        <taxon>Branchiostomatidae</taxon>
        <taxon>Branchiostoma</taxon>
    </lineage>
</organism>
<evidence type="ECO:0000256" key="8">
    <source>
        <dbReference type="ARBA" id="ARBA00023180"/>
    </source>
</evidence>
<keyword evidence="2" id="KW-0812">Transmembrane</keyword>
<feature type="disulfide bond" evidence="9">
    <location>
        <begin position="210"/>
        <end position="225"/>
    </location>
</feature>
<dbReference type="InterPro" id="IPR051221">
    <property type="entry name" value="LDLR-related"/>
</dbReference>
<dbReference type="AlphaFoldDB" id="C3ZFK3"/>
<evidence type="ECO:0000256" key="3">
    <source>
        <dbReference type="ARBA" id="ARBA00022737"/>
    </source>
</evidence>
<dbReference type="PRINTS" id="PR00261">
    <property type="entry name" value="LDLRECEPTOR"/>
</dbReference>
<reference evidence="10" key="1">
    <citation type="journal article" date="2008" name="Nature">
        <title>The amphioxus genome and the evolution of the chordate karyotype.</title>
        <authorList>
            <consortium name="US DOE Joint Genome Institute (JGI-PGF)"/>
            <person name="Putnam N.H."/>
            <person name="Butts T."/>
            <person name="Ferrier D.E.K."/>
            <person name="Furlong R.F."/>
            <person name="Hellsten U."/>
            <person name="Kawashima T."/>
            <person name="Robinson-Rechavi M."/>
            <person name="Shoguchi E."/>
            <person name="Terry A."/>
            <person name="Yu J.-K."/>
            <person name="Benito-Gutierrez E.L."/>
            <person name="Dubchak I."/>
            <person name="Garcia-Fernandez J."/>
            <person name="Gibson-Brown J.J."/>
            <person name="Grigoriev I.V."/>
            <person name="Horton A.C."/>
            <person name="de Jong P.J."/>
            <person name="Jurka J."/>
            <person name="Kapitonov V.V."/>
            <person name="Kohara Y."/>
            <person name="Kuroki Y."/>
            <person name="Lindquist E."/>
            <person name="Lucas S."/>
            <person name="Osoegawa K."/>
            <person name="Pennacchio L.A."/>
            <person name="Salamov A.A."/>
            <person name="Satou Y."/>
            <person name="Sauka-Spengler T."/>
            <person name="Schmutz J."/>
            <person name="Shin-I T."/>
            <person name="Toyoda A."/>
            <person name="Bronner-Fraser M."/>
            <person name="Fujiyama A."/>
            <person name="Holland L.Z."/>
            <person name="Holland P.W.H."/>
            <person name="Satoh N."/>
            <person name="Rokhsar D.S."/>
        </authorList>
    </citation>
    <scope>NUCLEOTIDE SEQUENCE [LARGE SCALE GENOMIC DNA]</scope>
    <source>
        <strain evidence="10">S238N-H82</strain>
        <tissue evidence="10">Testes</tissue>
    </source>
</reference>
<evidence type="ECO:0000256" key="2">
    <source>
        <dbReference type="ARBA" id="ARBA00022692"/>
    </source>
</evidence>
<sequence>MTAQTAQMSWIAGAKSVPNRHPSTFPSGVKLVEPVLVSGRHATGTMIVLTVQMRKIARAKSVPFPAILGVKVVEPASVDGIRVMVSMIVLTVQMRRIARVESVPIQANSSAKVAEHVSLNIKYVTVMQTVQTVQMKKIAGAKSVPNGHPLTFTFRCESNGACVPEWDTCNGIDDCPDGSDEKDCLGGQCPISGDFRCESSGACVSERNTCNGIDDCPDGSDEKDCSGGECPNPGEFKCESVKVTEPVSLNGIHVTVSMTVLTDQMRRIAWADSVPFPAILDAKVVEPVSPEWDTCNGIDDCPDGSDEKDCSGGECPNPGEFKCESSGTCFPEYQICNGDADCADGSDEEDCWSKECPQVPGFQVNYLRCESSGVCVPEDLICNGDADCPDGSDERDCSGEVCPIPGDFRCESSGACVREWDTCNGIDDCPDGSDEKDCSGGECPIPGEFKCESSGTCFPEYQICNGDADCADGSDEEDCWSKECPQVPGFQVNYLRCESSGVCVPEDLICNGDADCADGTDEDDCWSRECPQLSSFERYERVLTGALSVRRLNLSMSCSGVEVAEPVSYHRKCVTAVMTAQTAQMKKIAGAKSVLSRHPSTFPSDEEDCWNKECPQLLPADELFRCESSGACVTPSQMCNGVNDCADGSDEGCWNEDCPYADFFKCAGGGKTCVHPQKRCDGFTDCQDGSDENCVVTECPINDFVCKNYEACVNREQQCDGHEDCSDGSDEDECWDKECPLSDSFKCKSSGKCVNETTNRCDGVVDCHREGVHDESDESGCGKLTFQ</sequence>
<evidence type="ECO:0000256" key="1">
    <source>
        <dbReference type="ARBA" id="ARBA00004167"/>
    </source>
</evidence>
<evidence type="ECO:0000256" key="9">
    <source>
        <dbReference type="PROSITE-ProRule" id="PRU00124"/>
    </source>
</evidence>
<feature type="disulfide bond" evidence="9">
    <location>
        <begin position="464"/>
        <end position="479"/>
    </location>
</feature>
<dbReference type="SUPFAM" id="SSF57424">
    <property type="entry name" value="LDL receptor-like module"/>
    <property type="match status" value="10"/>
</dbReference>
<feature type="disulfide bond" evidence="9">
    <location>
        <begin position="336"/>
        <end position="351"/>
    </location>
</feature>
<proteinExistence type="predicted"/>
<feature type="disulfide bond" evidence="9">
    <location>
        <begin position="295"/>
        <end position="310"/>
    </location>
</feature>
<dbReference type="PANTHER" id="PTHR22722">
    <property type="entry name" value="LOW-DENSITY LIPOPROTEIN RECEPTOR-RELATED PROTEIN 2-RELATED"/>
    <property type="match status" value="1"/>
</dbReference>
<dbReference type="Gene3D" id="4.10.400.10">
    <property type="entry name" value="Low-density Lipoprotein Receptor"/>
    <property type="match status" value="12"/>
</dbReference>
<dbReference type="PANTHER" id="PTHR22722:SF15">
    <property type="entry name" value="LOW-DENSITY LIPOPROTEIN RECEPTOR-RELATED"/>
    <property type="match status" value="1"/>
</dbReference>
<evidence type="ECO:0000256" key="5">
    <source>
        <dbReference type="ARBA" id="ARBA00023136"/>
    </source>
</evidence>
<keyword evidence="6 9" id="KW-1015">Disulfide bond</keyword>
<comment type="subcellular location">
    <subcellularLocation>
        <location evidence="1">Membrane</location>
        <topology evidence="1">Single-pass membrane protein</topology>
    </subcellularLocation>
</comment>
<comment type="caution">
    <text evidence="9">Lacks conserved residue(s) required for the propagation of feature annotation.</text>
</comment>
<evidence type="ECO:0000256" key="7">
    <source>
        <dbReference type="ARBA" id="ARBA00023170"/>
    </source>
</evidence>
<keyword evidence="3" id="KW-0677">Repeat</keyword>
<dbReference type="InParanoid" id="C3ZFK3"/>
<protein>
    <submittedName>
        <fullName evidence="10">Uncharacterized protein</fullName>
    </submittedName>
</protein>
<gene>
    <name evidence="10" type="ORF">BRAFLDRAFT_67186</name>
</gene>
<name>C3ZFK3_BRAFL</name>
<dbReference type="PROSITE" id="PS01209">
    <property type="entry name" value="LDLRA_1"/>
    <property type="match status" value="5"/>
</dbReference>
<evidence type="ECO:0000256" key="4">
    <source>
        <dbReference type="ARBA" id="ARBA00022989"/>
    </source>
</evidence>
<keyword evidence="4" id="KW-1133">Transmembrane helix</keyword>
<accession>C3ZFK3</accession>
<dbReference type="CDD" id="cd00112">
    <property type="entry name" value="LDLa"/>
    <property type="match status" value="11"/>
</dbReference>
<keyword evidence="8" id="KW-0325">Glycoprotein</keyword>
<dbReference type="InterPro" id="IPR023415">
    <property type="entry name" value="LDLR_class-A_CS"/>
</dbReference>
<dbReference type="EMBL" id="GG666613">
    <property type="protein sequence ID" value="EEN48757.1"/>
    <property type="molecule type" value="Genomic_DNA"/>
</dbReference>
<feature type="disulfide bond" evidence="9">
    <location>
        <begin position="169"/>
        <end position="184"/>
    </location>
</feature>
<dbReference type="InterPro" id="IPR002172">
    <property type="entry name" value="LDrepeatLR_classA_rpt"/>
</dbReference>
<keyword evidence="5" id="KW-0472">Membrane</keyword>
<dbReference type="GO" id="GO:0016020">
    <property type="term" value="C:membrane"/>
    <property type="evidence" value="ECO:0007669"/>
    <property type="project" value="UniProtKB-SubCell"/>
</dbReference>
<dbReference type="SMART" id="SM00192">
    <property type="entry name" value="LDLa"/>
    <property type="match status" value="12"/>
</dbReference>